<keyword evidence="2" id="KW-1185">Reference proteome</keyword>
<comment type="caution">
    <text evidence="1">The sequence shown here is derived from an EMBL/GenBank/DDBJ whole genome shotgun (WGS) entry which is preliminary data.</text>
</comment>
<gene>
    <name evidence="1" type="ORF">GCM10025783_28250</name>
</gene>
<reference evidence="2" key="1">
    <citation type="journal article" date="2019" name="Int. J. Syst. Evol. Microbiol.">
        <title>The Global Catalogue of Microorganisms (GCM) 10K type strain sequencing project: providing services to taxonomists for standard genome sequencing and annotation.</title>
        <authorList>
            <consortium name="The Broad Institute Genomics Platform"/>
            <consortium name="The Broad Institute Genome Sequencing Center for Infectious Disease"/>
            <person name="Wu L."/>
            <person name="Ma J."/>
        </authorList>
    </citation>
    <scope>NUCLEOTIDE SEQUENCE [LARGE SCALE GENOMIC DNA]</scope>
    <source>
        <strain evidence="2">JCM 19015</strain>
    </source>
</reference>
<sequence>MPVARSRPRFSRAALAAALTVVLLIPFGRVPAIATAAPTADGMLPTAQLNGVAFAQVVIGDTVYVGGLFTEARPAGSPAGRRVERRVNLLAYDLDTGLLRSWAPRTNGVVRALAASPDGRTVYAAGSFTTVNGSTRERVVALAASTGGVRAGFHPRLNGPASAIAVHGSTVYIGGAFTSAGGVTRTRAAAFDRRTGALRPWRPLLDGEVLALVVSTSGRSAVLGGRFRTVNGRTEPGSQRVGTGSGRKNLTWRLNTVVGNHGDASAVFSLSSSGGYVYGTGYAYGSAVPHRLEGAFVASWSTGKPHWIEDCHGDSYAAARSGPVVYVVGHAHDCRTIGGFGESRPRVHHRALAFTQAATGVVQKNRVRPYSDFGGRPAPTLLPWMPDFDTGTATGQDQGPWSVVTSGRWVLIAGEFRTVDGVHQQGLVRFHR</sequence>
<dbReference type="SUPFAM" id="SSF50998">
    <property type="entry name" value="Quinoprotein alcohol dehydrogenase-like"/>
    <property type="match status" value="1"/>
</dbReference>
<dbReference type="InterPro" id="IPR011047">
    <property type="entry name" value="Quinoprotein_ADH-like_sf"/>
</dbReference>
<accession>A0ABP8ZDZ3</accession>
<evidence type="ECO:0000313" key="1">
    <source>
        <dbReference type="EMBL" id="GAA4753691.1"/>
    </source>
</evidence>
<evidence type="ECO:0000313" key="2">
    <source>
        <dbReference type="Proteomes" id="UP001500121"/>
    </source>
</evidence>
<proteinExistence type="predicted"/>
<evidence type="ECO:0008006" key="3">
    <source>
        <dbReference type="Google" id="ProtNLM"/>
    </source>
</evidence>
<protein>
    <recommendedName>
        <fullName evidence="3">PKD domain containing protein</fullName>
    </recommendedName>
</protein>
<dbReference type="Proteomes" id="UP001500121">
    <property type="component" value="Unassembled WGS sequence"/>
</dbReference>
<name>A0ABP8ZDZ3_9MICO</name>
<organism evidence="1 2">
    <name type="scientific">Amnibacterium soli</name>
    <dbReference type="NCBI Taxonomy" id="1282736"/>
    <lineage>
        <taxon>Bacteria</taxon>
        <taxon>Bacillati</taxon>
        <taxon>Actinomycetota</taxon>
        <taxon>Actinomycetes</taxon>
        <taxon>Micrococcales</taxon>
        <taxon>Microbacteriaceae</taxon>
        <taxon>Amnibacterium</taxon>
    </lineage>
</organism>
<dbReference type="EMBL" id="BAABLP010000006">
    <property type="protein sequence ID" value="GAA4753691.1"/>
    <property type="molecule type" value="Genomic_DNA"/>
</dbReference>